<evidence type="ECO:0000313" key="12">
    <source>
        <dbReference type="Proteomes" id="UP000230821"/>
    </source>
</evidence>
<dbReference type="GO" id="GO:0006012">
    <property type="term" value="P:galactose metabolic process"/>
    <property type="evidence" value="ECO:0007669"/>
    <property type="project" value="UniProtKB-UniRule"/>
</dbReference>
<keyword evidence="5" id="KW-0067">ATP-binding</keyword>
<dbReference type="SUPFAM" id="SSF54211">
    <property type="entry name" value="Ribosomal protein S5 domain 2-like"/>
    <property type="match status" value="1"/>
</dbReference>
<keyword evidence="3" id="KW-0547">Nucleotide-binding</keyword>
<proteinExistence type="inferred from homology"/>
<accession>A0A2G6KD46</accession>
<dbReference type="Pfam" id="PF00288">
    <property type="entry name" value="GHMP_kinases_N"/>
    <property type="match status" value="1"/>
</dbReference>
<dbReference type="InterPro" id="IPR014721">
    <property type="entry name" value="Ribsml_uS5_D2-typ_fold_subgr"/>
</dbReference>
<evidence type="ECO:0000313" key="11">
    <source>
        <dbReference type="EMBL" id="PIE33616.1"/>
    </source>
</evidence>
<dbReference type="Gene3D" id="3.30.70.890">
    <property type="entry name" value="GHMP kinase, C-terminal domain"/>
    <property type="match status" value="1"/>
</dbReference>
<reference evidence="11 12" key="1">
    <citation type="submission" date="2017-10" db="EMBL/GenBank/DDBJ databases">
        <title>Novel microbial diversity and functional potential in the marine mammal oral microbiome.</title>
        <authorList>
            <person name="Dudek N.K."/>
            <person name="Sun C.L."/>
            <person name="Burstein D."/>
            <person name="Kantor R.S."/>
            <person name="Aliaga Goltsman D.S."/>
            <person name="Bik E.M."/>
            <person name="Thomas B.C."/>
            <person name="Banfield J.F."/>
            <person name="Relman D.A."/>
        </authorList>
    </citation>
    <scope>NUCLEOTIDE SEQUENCE [LARGE SCALE GENOMIC DNA]</scope>
    <source>
        <strain evidence="11">DOLJORAL78_47_16</strain>
    </source>
</reference>
<evidence type="ECO:0000259" key="10">
    <source>
        <dbReference type="Pfam" id="PF10509"/>
    </source>
</evidence>
<dbReference type="SUPFAM" id="SSF55060">
    <property type="entry name" value="GHMP Kinase, C-terminal domain"/>
    <property type="match status" value="1"/>
</dbReference>
<evidence type="ECO:0000259" key="9">
    <source>
        <dbReference type="Pfam" id="PF08544"/>
    </source>
</evidence>
<feature type="domain" description="GHMP kinase N-terminal" evidence="8">
    <location>
        <begin position="136"/>
        <end position="228"/>
    </location>
</feature>
<dbReference type="AlphaFoldDB" id="A0A2G6KD46"/>
<name>A0A2G6KD46_9BACT</name>
<evidence type="ECO:0000256" key="6">
    <source>
        <dbReference type="ARBA" id="ARBA00023144"/>
    </source>
</evidence>
<comment type="similarity">
    <text evidence="1">Belongs to the GHMP kinase family. GalK subfamily.</text>
</comment>
<feature type="domain" description="Galactokinase N-terminal" evidence="10">
    <location>
        <begin position="53"/>
        <end position="99"/>
    </location>
</feature>
<dbReference type="GO" id="GO:0004335">
    <property type="term" value="F:galactokinase activity"/>
    <property type="evidence" value="ECO:0007669"/>
    <property type="project" value="UniProtKB-UniRule"/>
</dbReference>
<dbReference type="Gene3D" id="3.30.230.10">
    <property type="match status" value="1"/>
</dbReference>
<dbReference type="EC" id="2.7.1.6" evidence="7"/>
<dbReference type="InterPro" id="IPR000705">
    <property type="entry name" value="Galactokinase"/>
</dbReference>
<evidence type="ECO:0000256" key="2">
    <source>
        <dbReference type="ARBA" id="ARBA00022679"/>
    </source>
</evidence>
<dbReference type="InterPro" id="IPR006203">
    <property type="entry name" value="GHMP_knse_ATP-bd_CS"/>
</dbReference>
<dbReference type="GO" id="GO:0005829">
    <property type="term" value="C:cytosol"/>
    <property type="evidence" value="ECO:0007669"/>
    <property type="project" value="TreeGrafter"/>
</dbReference>
<keyword evidence="4 11" id="KW-0418">Kinase</keyword>
<keyword evidence="6" id="KW-0119">Carbohydrate metabolism</keyword>
<dbReference type="Pfam" id="PF08544">
    <property type="entry name" value="GHMP_kinases_C"/>
    <property type="match status" value="1"/>
</dbReference>
<organism evidence="11 12">
    <name type="scientific">candidate division KSB3 bacterium</name>
    <dbReference type="NCBI Taxonomy" id="2044937"/>
    <lineage>
        <taxon>Bacteria</taxon>
        <taxon>candidate division KSB3</taxon>
    </lineage>
</organism>
<dbReference type="PRINTS" id="PR00473">
    <property type="entry name" value="GALCTOKINASE"/>
</dbReference>
<dbReference type="NCBIfam" id="TIGR00131">
    <property type="entry name" value="gal_kin"/>
    <property type="match status" value="1"/>
</dbReference>
<dbReference type="InterPro" id="IPR019539">
    <property type="entry name" value="GalKase_N"/>
</dbReference>
<evidence type="ECO:0000256" key="1">
    <source>
        <dbReference type="ARBA" id="ARBA00006566"/>
    </source>
</evidence>
<sequence length="482" mass="53440">MKNCEFIKDFEAFEHDKEPLHPLLVQQFQSSYGYEQSTLKSQVQRYVELTSIFQSWYGESDLIFSRAPGRVDLLGSHTDYHEGYVLTMALDREILIAAGRRDDRRIVLKNCEGRFAAQEFMLGEEIPPGAPGNWANYVKAAAQALVRAYGPDRIRGANLLVDGRPPYGIPPAAGLSSSSALLVAAAKALAALYRIPLDPKQFALFCGKAEWYVGTRGGFMDHASSILSQRETAFFLDCRPVDQNGNTTLSTDTIPLVPEYCVAICNTNVTKEKAASSDYNVRALECQLGMQLLHPHVPQAKFLRDIPNDAPISEWLPEESTFDDLQQSIEPQNLEKLFTHYNVEQSRKLSLLSRCRHVISENSRVLAGRRYLNEGNIEKFGRVMSASYASMRGDFEASCRELDIMIDIAMDFPGTVGARIAGAGWGGCVVALVKAMEAVEFQKQVAERYVQQTDIQADIFLCLPGQGASIIGEDDSCLSHSG</sequence>
<dbReference type="InterPro" id="IPR013750">
    <property type="entry name" value="GHMP_kinase_C_dom"/>
</dbReference>
<evidence type="ECO:0000256" key="3">
    <source>
        <dbReference type="ARBA" id="ARBA00022741"/>
    </source>
</evidence>
<dbReference type="PROSITE" id="PS00627">
    <property type="entry name" value="GHMP_KINASES_ATP"/>
    <property type="match status" value="1"/>
</dbReference>
<evidence type="ECO:0000256" key="4">
    <source>
        <dbReference type="ARBA" id="ARBA00022777"/>
    </source>
</evidence>
<dbReference type="EMBL" id="PDSK01000096">
    <property type="protein sequence ID" value="PIE33616.1"/>
    <property type="molecule type" value="Genomic_DNA"/>
</dbReference>
<protein>
    <recommendedName>
        <fullName evidence="7">Galactokinase</fullName>
        <ecNumber evidence="7">2.7.1.6</ecNumber>
    </recommendedName>
</protein>
<dbReference type="InterPro" id="IPR006204">
    <property type="entry name" value="GHMP_kinase_N_dom"/>
</dbReference>
<dbReference type="PANTHER" id="PTHR10457">
    <property type="entry name" value="MEVALONATE KINASE/GALACTOKINASE"/>
    <property type="match status" value="1"/>
</dbReference>
<keyword evidence="6" id="KW-0299">Galactose metabolism</keyword>
<comment type="caution">
    <text evidence="11">The sequence shown here is derived from an EMBL/GenBank/DDBJ whole genome shotgun (WGS) entry which is preliminary data.</text>
</comment>
<dbReference type="PIRSF" id="PIRSF000530">
    <property type="entry name" value="Galactokinase"/>
    <property type="match status" value="1"/>
</dbReference>
<dbReference type="Pfam" id="PF10509">
    <property type="entry name" value="GalKase_gal_bdg"/>
    <property type="match status" value="1"/>
</dbReference>
<gene>
    <name evidence="11" type="primary">galK</name>
    <name evidence="11" type="ORF">CSA56_10900</name>
</gene>
<evidence type="ECO:0000256" key="7">
    <source>
        <dbReference type="NCBIfam" id="TIGR00131"/>
    </source>
</evidence>
<dbReference type="InterPro" id="IPR020568">
    <property type="entry name" value="Ribosomal_Su5_D2-typ_SF"/>
</dbReference>
<dbReference type="InterPro" id="IPR006206">
    <property type="entry name" value="Mevalonate/galactokinase"/>
</dbReference>
<dbReference type="PRINTS" id="PR00959">
    <property type="entry name" value="MEVGALKINASE"/>
</dbReference>
<keyword evidence="2" id="KW-0808">Transferase</keyword>
<dbReference type="GO" id="GO:0005524">
    <property type="term" value="F:ATP binding"/>
    <property type="evidence" value="ECO:0007669"/>
    <property type="project" value="UniProtKB-UniRule"/>
</dbReference>
<evidence type="ECO:0000259" key="8">
    <source>
        <dbReference type="Pfam" id="PF00288"/>
    </source>
</evidence>
<dbReference type="InterPro" id="IPR036554">
    <property type="entry name" value="GHMP_kinase_C_sf"/>
</dbReference>
<dbReference type="Proteomes" id="UP000230821">
    <property type="component" value="Unassembled WGS sequence"/>
</dbReference>
<dbReference type="PANTHER" id="PTHR10457:SF7">
    <property type="entry name" value="GALACTOKINASE-RELATED"/>
    <property type="match status" value="1"/>
</dbReference>
<feature type="domain" description="GHMP kinase C-terminal" evidence="9">
    <location>
        <begin position="371"/>
        <end position="450"/>
    </location>
</feature>
<evidence type="ECO:0000256" key="5">
    <source>
        <dbReference type="ARBA" id="ARBA00022840"/>
    </source>
</evidence>